<dbReference type="SUPFAM" id="SSF53335">
    <property type="entry name" value="S-adenosyl-L-methionine-dependent methyltransferases"/>
    <property type="match status" value="1"/>
</dbReference>
<keyword evidence="11" id="KW-1185">Reference proteome</keyword>
<dbReference type="InterPro" id="IPR009081">
    <property type="entry name" value="PP-bd_ACP"/>
</dbReference>
<dbReference type="InterPro" id="IPR014031">
    <property type="entry name" value="Ketoacyl_synth_C"/>
</dbReference>
<dbReference type="CDD" id="cd00833">
    <property type="entry name" value="PKS"/>
    <property type="match status" value="1"/>
</dbReference>
<evidence type="ECO:0000259" key="8">
    <source>
        <dbReference type="PROSITE" id="PS52004"/>
    </source>
</evidence>
<sequence length="2270" mass="248697">MDPAQRILLETVYEAFEAAGYTMKQMQSSLTSVFVGLMSGDYWDITMRDTDTMPTYTAPGMSRSIMSNRISYVFDLRGPSMTIDTACSSSLVALHQAVQSLQSGESTTAVVAGANLLLDASTYIMETKLQMLSPDSRCRMWDNSADGYARGEGFAAILLKPLSAALADGDDIECVIRGTGVNSDGRTKGIAMPSAEAQSTLIRDTYKRAGLDPVADRCHYFECHGTGTQAGDPIEARAIANTFFPENQEHGDERLYVGSVKTVIGHLEGCAGLAGVLKASLAMQNRTVPANMHFTTLNPAVEPFYKNLEILTSSIPWPEITTGPRRVSVNSFGFGGTNAHVILESYEVEKPETIRSLATEHFCGPLVFSARTETSLHSSIRKFAHFVKSNPSVDLENLSWVLQEKRDTFPFKHCFSAPGREKLLDYMDEFINKAGSGSLSSLVTRTPSRSSDETPRVLGIFTGQGAQWASMGKALLENCHMFRETIQHCEASLAALADPPPWSLKAELLANDASRIREAALSQPLCTALQIAMVDLATAAGLRFSTVVGHSSGEIAAAYAAGILSSSDAMAIAYYRGFHAKLAEGKSGEQGGMMAVGISYATALEICSQPQWIGRIGLAASNSPSSVTLSGDMEAIKEAKAIFDEHKTFARLLQVDTAYHSHHMLPCAGPYLRSLSACNIKVNQPRADCIWISSVIGDTSLLDSKLEALTGQYWVDNMVKPVLFSQALEFSLSGGRSFEMAVEIGPHPALKGPALQIFKSVVGSSPPYTGFMRRGEDEVEAFSSGVGFLWANLGHASVNFAGYRKAFQGPAVSKPKMLKGLPSYAWDHDKIYWKESRISRNHRLRPQRPHELLGRRASDDSDYEVRWRNFLRLNELPWLRGHEFQGQALFPATGHVAMALEASRKIAGDRAVRLFELRNISFYKALIVDGDQPGVEIVFSLRVLNDDQRADRNTKDILQAEFTSYACSDETSGQLEKVACGSIVLHLGESTGEELPRFEPTAQSLTPVDTDRVYSALEDIGLNYHGPFRNIACAKRTRGHCQTSAVWQNHEMAADEYIVHPILLDSAFQAMYVALTSPATNGILWTTYLPSSIERLTVDPATAHNYNSPDLKADMEAFITESTSSFFVGDVNVFDPTESRYSVQVEGLLFKAIAEASPANDRPLFAKTIWDVDIACGASVTAENQDPEGELEQLHAIERVALFYLQDFVSSVSTDEVKELSWYHQRLFAAAEAALARVRRGNNPMVKPEWLGDARETIETLHMRFPNQVDLRMMQAISLKLLSSVRGSTPILEVMLQDDLLYRFYQECWGNRTLNAYVARVVQQITHKYPRARLLEIGAGTGGTTSGILHAVGNAYASYTYTDISSGFFAKAAEKLSDHTEKMTFKVLDIEKDPAAQGFSEGAYDVVICVNVLHATRSLSNTLAHTRSLLRPGGYLVLMEITADALRNLYIFGTLPGWWLGAEEGRSYGPFVSDVQWDCLLRRSGFSGVDTVLRDCPDVLMHGASVMVSQAVDDTVRLLREPMTALSSLPEERLLIVGGKTLPVLKIVRAIQDLLVSWKPRTSVVNSIDTLDMEDLSPGTSVVSLTELDRPLFSEAMTDDRLKRLQGLFSHAKTILWATTGCSEGRNPESNMTVGIGRALLTEMPNLTLQFLDVKKISHLRPTIVVEYFLRLALSREPAVAKDDILWTVEPEVAIDGSALLLPRVVSDTAVNDRFNANRRLVTKTVSANDTCVEITTMNSDHSLSLREVATPGSLTTKIIDVQYSVAFSKDCNLILGVVRGTSLSLLALSRTAASSINGLKMHISVPDGYPSPLQLISDVANHALALELIKLAPTGRSVLLIHDAPAQLVDERAVVGVQDLARTSFLSSSYPKVVHWNRSELQVAVQPLDPTGLFRPDKTYFMVGMTGELGLSLAGWMIDNGARHIVLTSRSASVDVSWLNEMATLGAIVKVYQMDVSDKESVRSVYNTVLNTMSPIAGVCNAAMVLKDNLFVNMDASSLNSVLLPKVEGTKILDELFNEPNLDFFILFSSLASVFGNAGQSNYHAANLFMNSVAAKRRAKGLAASIMHIGMIADIGYVARAGRQIEDHLRKLLFHPMSEVDMHHLFAEAVINSRPECEGNWDIVSGIDPFVDTPDAKSRPHFYSNPRFSHFIHEDVASKQQGTSVSSPVRDIKQTLDGITAEEDARSAIEEAFLATLELMLQMAPNTADANASMLSLGMDSLVAVEIRTWFLKRVGVDIPVFKLLSGDTVAALCKDAACKFMTAKTGTR</sequence>
<dbReference type="InterPro" id="IPR050091">
    <property type="entry name" value="PKS_NRPS_Biosynth_Enz"/>
</dbReference>
<dbReference type="GO" id="GO:0004312">
    <property type="term" value="F:fatty acid synthase activity"/>
    <property type="evidence" value="ECO:0007669"/>
    <property type="project" value="TreeGrafter"/>
</dbReference>
<dbReference type="InterPro" id="IPR014030">
    <property type="entry name" value="Ketoacyl_synth_N"/>
</dbReference>
<dbReference type="Pfam" id="PF02801">
    <property type="entry name" value="Ketoacyl-synt_C"/>
    <property type="match status" value="1"/>
</dbReference>
<dbReference type="InterPro" id="IPR036736">
    <property type="entry name" value="ACP-like_sf"/>
</dbReference>
<dbReference type="InterPro" id="IPR042104">
    <property type="entry name" value="PKS_dehydratase_sf"/>
</dbReference>
<dbReference type="InterPro" id="IPR049551">
    <property type="entry name" value="PKS_DH_C"/>
</dbReference>
<keyword evidence="5" id="KW-0511">Multifunctional enzyme</keyword>
<dbReference type="InterPro" id="IPR036291">
    <property type="entry name" value="NAD(P)-bd_dom_sf"/>
</dbReference>
<dbReference type="SUPFAM" id="SSF52151">
    <property type="entry name" value="FabD/lysophospholipase-like"/>
    <property type="match status" value="1"/>
</dbReference>
<dbReference type="InterPro" id="IPR016035">
    <property type="entry name" value="Acyl_Trfase/lysoPLipase"/>
</dbReference>
<dbReference type="InterPro" id="IPR032821">
    <property type="entry name" value="PKS_assoc"/>
</dbReference>
<dbReference type="InterPro" id="IPR049552">
    <property type="entry name" value="PKS_DH_N"/>
</dbReference>
<dbReference type="Gene3D" id="3.40.50.150">
    <property type="entry name" value="Vaccinia Virus protein VP39"/>
    <property type="match status" value="1"/>
</dbReference>
<evidence type="ECO:0000256" key="3">
    <source>
        <dbReference type="ARBA" id="ARBA00022603"/>
    </source>
</evidence>
<dbReference type="PROSITE" id="PS52019">
    <property type="entry name" value="PKS_MFAS_DH"/>
    <property type="match status" value="1"/>
</dbReference>
<evidence type="ECO:0000259" key="7">
    <source>
        <dbReference type="PROSITE" id="PS50075"/>
    </source>
</evidence>
<dbReference type="GO" id="GO:0006633">
    <property type="term" value="P:fatty acid biosynthetic process"/>
    <property type="evidence" value="ECO:0007669"/>
    <property type="project" value="InterPro"/>
</dbReference>
<name>A0AA40D4Y0_9PEZI</name>
<dbReference type="InterPro" id="IPR020806">
    <property type="entry name" value="PKS_PP-bd"/>
</dbReference>
<dbReference type="Pfam" id="PF08242">
    <property type="entry name" value="Methyltransf_12"/>
    <property type="match status" value="1"/>
</dbReference>
<dbReference type="InterPro" id="IPR016039">
    <property type="entry name" value="Thiolase-like"/>
</dbReference>
<dbReference type="Gene3D" id="3.40.50.720">
    <property type="entry name" value="NAD(P)-binding Rossmann-like Domain"/>
    <property type="match status" value="1"/>
</dbReference>
<dbReference type="InterPro" id="IPR016036">
    <property type="entry name" value="Malonyl_transacylase_ACP-bd"/>
</dbReference>
<dbReference type="CDD" id="cd02440">
    <property type="entry name" value="AdoMet_MTases"/>
    <property type="match status" value="1"/>
</dbReference>
<dbReference type="PROSITE" id="PS52004">
    <property type="entry name" value="KS3_2"/>
    <property type="match status" value="1"/>
</dbReference>
<keyword evidence="4" id="KW-0808">Transferase</keyword>
<dbReference type="InterPro" id="IPR057326">
    <property type="entry name" value="KR_dom"/>
</dbReference>
<evidence type="ECO:0000313" key="10">
    <source>
        <dbReference type="EMBL" id="KAK0662841.1"/>
    </source>
</evidence>
<dbReference type="InterPro" id="IPR001227">
    <property type="entry name" value="Ac_transferase_dom_sf"/>
</dbReference>
<dbReference type="Proteomes" id="UP001175001">
    <property type="component" value="Unassembled WGS sequence"/>
</dbReference>
<dbReference type="InterPro" id="IPR020841">
    <property type="entry name" value="PKS_Beta-ketoAc_synthase_dom"/>
</dbReference>
<dbReference type="GO" id="GO:0032259">
    <property type="term" value="P:methylation"/>
    <property type="evidence" value="ECO:0007669"/>
    <property type="project" value="UniProtKB-KW"/>
</dbReference>
<dbReference type="SMART" id="SM00825">
    <property type="entry name" value="PKS_KS"/>
    <property type="match status" value="1"/>
</dbReference>
<dbReference type="SMART" id="SM00827">
    <property type="entry name" value="PKS_AT"/>
    <property type="match status" value="1"/>
</dbReference>
<dbReference type="Gene3D" id="3.10.129.110">
    <property type="entry name" value="Polyketide synthase dehydratase"/>
    <property type="match status" value="1"/>
</dbReference>
<evidence type="ECO:0000313" key="11">
    <source>
        <dbReference type="Proteomes" id="UP001175001"/>
    </source>
</evidence>
<feature type="active site" description="Proton donor; for dehydratase activity" evidence="6">
    <location>
        <position position="1065"/>
    </location>
</feature>
<dbReference type="Gene3D" id="3.40.47.10">
    <property type="match status" value="1"/>
</dbReference>
<dbReference type="GO" id="GO:0004315">
    <property type="term" value="F:3-oxoacyl-[acyl-carrier-protein] synthase activity"/>
    <property type="evidence" value="ECO:0007669"/>
    <property type="project" value="InterPro"/>
</dbReference>
<dbReference type="Pfam" id="PF00698">
    <property type="entry name" value="Acyl_transf_1"/>
    <property type="match status" value="1"/>
</dbReference>
<feature type="domain" description="PKS/mFAS DH" evidence="9">
    <location>
        <begin position="850"/>
        <end position="1159"/>
    </location>
</feature>
<dbReference type="InterPro" id="IPR029063">
    <property type="entry name" value="SAM-dependent_MTases_sf"/>
</dbReference>
<feature type="region of interest" description="N-terminal hotdog fold" evidence="6">
    <location>
        <begin position="850"/>
        <end position="990"/>
    </location>
</feature>
<dbReference type="GO" id="GO:0008168">
    <property type="term" value="F:methyltransferase activity"/>
    <property type="evidence" value="ECO:0007669"/>
    <property type="project" value="UniProtKB-KW"/>
</dbReference>
<dbReference type="Pfam" id="PF00550">
    <property type="entry name" value="PP-binding"/>
    <property type="match status" value="1"/>
</dbReference>
<dbReference type="PROSITE" id="PS00606">
    <property type="entry name" value="KS3_1"/>
    <property type="match status" value="1"/>
</dbReference>
<dbReference type="Pfam" id="PF08659">
    <property type="entry name" value="KR"/>
    <property type="match status" value="1"/>
</dbReference>
<accession>A0AA40D4Y0</accession>
<dbReference type="InterPro" id="IPR018201">
    <property type="entry name" value="Ketoacyl_synth_AS"/>
</dbReference>
<dbReference type="SUPFAM" id="SSF51735">
    <property type="entry name" value="NAD(P)-binding Rossmann-fold domains"/>
    <property type="match status" value="1"/>
</dbReference>
<dbReference type="Pfam" id="PF21089">
    <property type="entry name" value="PKS_DH_N"/>
    <property type="match status" value="1"/>
</dbReference>
<dbReference type="SMART" id="SM00822">
    <property type="entry name" value="PKS_KR"/>
    <property type="match status" value="1"/>
</dbReference>
<dbReference type="GO" id="GO:0044550">
    <property type="term" value="P:secondary metabolite biosynthetic process"/>
    <property type="evidence" value="ECO:0007669"/>
    <property type="project" value="TreeGrafter"/>
</dbReference>
<comment type="caution">
    <text evidence="10">The sequence shown here is derived from an EMBL/GenBank/DDBJ whole genome shotgun (WGS) entry which is preliminary data.</text>
</comment>
<evidence type="ECO:0000256" key="1">
    <source>
        <dbReference type="ARBA" id="ARBA00022450"/>
    </source>
</evidence>
<dbReference type="SMART" id="SM00826">
    <property type="entry name" value="PKS_DH"/>
    <property type="match status" value="1"/>
</dbReference>
<dbReference type="InterPro" id="IPR013217">
    <property type="entry name" value="Methyltransf_12"/>
</dbReference>
<reference evidence="10" key="1">
    <citation type="submission" date="2023-06" db="EMBL/GenBank/DDBJ databases">
        <title>Multi-omics analyses reveal the molecular pathogenesis toolkit of Lasiodiplodia hormozganensis, a cross-kingdom pathogen.</title>
        <authorList>
            <person name="Felix C."/>
            <person name="Meneses R."/>
            <person name="Goncalves M.F.M."/>
            <person name="Tilleman L."/>
            <person name="Duarte A.S."/>
            <person name="Jorrin-Novo J.V."/>
            <person name="Van De Peer Y."/>
            <person name="Deforce D."/>
            <person name="Van Nieuwerburgh F."/>
            <person name="Esteves A.C."/>
            <person name="Alves A."/>
        </authorList>
    </citation>
    <scope>NUCLEOTIDE SEQUENCE</scope>
    <source>
        <strain evidence="10">CBS 339.90</strain>
    </source>
</reference>
<proteinExistence type="predicted"/>
<dbReference type="Gene3D" id="3.40.366.10">
    <property type="entry name" value="Malonyl-Coenzyme A Acyl Carrier Protein, domain 2"/>
    <property type="match status" value="1"/>
</dbReference>
<evidence type="ECO:0000259" key="9">
    <source>
        <dbReference type="PROSITE" id="PS52019"/>
    </source>
</evidence>
<dbReference type="GO" id="GO:0031177">
    <property type="term" value="F:phosphopantetheine binding"/>
    <property type="evidence" value="ECO:0007669"/>
    <property type="project" value="InterPro"/>
</dbReference>
<dbReference type="Pfam" id="PF16197">
    <property type="entry name" value="KAsynt_C_assoc"/>
    <property type="match status" value="1"/>
</dbReference>
<dbReference type="InterPro" id="IPR006162">
    <property type="entry name" value="Ppantetheine_attach_site"/>
</dbReference>
<keyword evidence="3" id="KW-0489">Methyltransferase</keyword>
<feature type="domain" description="Ketosynthase family 3 (KS3)" evidence="8">
    <location>
        <begin position="1"/>
        <end position="345"/>
    </location>
</feature>
<dbReference type="SMART" id="SM00823">
    <property type="entry name" value="PKS_PP"/>
    <property type="match status" value="1"/>
</dbReference>
<organism evidence="10 11">
    <name type="scientific">Lasiodiplodia hormozganensis</name>
    <dbReference type="NCBI Taxonomy" id="869390"/>
    <lineage>
        <taxon>Eukaryota</taxon>
        <taxon>Fungi</taxon>
        <taxon>Dikarya</taxon>
        <taxon>Ascomycota</taxon>
        <taxon>Pezizomycotina</taxon>
        <taxon>Dothideomycetes</taxon>
        <taxon>Dothideomycetes incertae sedis</taxon>
        <taxon>Botryosphaeriales</taxon>
        <taxon>Botryosphaeriaceae</taxon>
        <taxon>Lasiodiplodia</taxon>
    </lineage>
</organism>
<evidence type="ECO:0000256" key="5">
    <source>
        <dbReference type="ARBA" id="ARBA00023268"/>
    </source>
</evidence>
<dbReference type="SUPFAM" id="SSF53901">
    <property type="entry name" value="Thiolase-like"/>
    <property type="match status" value="1"/>
</dbReference>
<feature type="region of interest" description="C-terminal hotdog fold" evidence="6">
    <location>
        <begin position="1005"/>
        <end position="1159"/>
    </location>
</feature>
<dbReference type="InterPro" id="IPR013968">
    <property type="entry name" value="PKS_KR"/>
</dbReference>
<dbReference type="EMBL" id="JAUJDW010000005">
    <property type="protein sequence ID" value="KAK0662841.1"/>
    <property type="molecule type" value="Genomic_DNA"/>
</dbReference>
<dbReference type="PANTHER" id="PTHR43775:SF20">
    <property type="entry name" value="HYBRID PKS-NRPS SYNTHETASE APDA"/>
    <property type="match status" value="1"/>
</dbReference>
<dbReference type="PROSITE" id="PS00012">
    <property type="entry name" value="PHOSPHOPANTETHEINE"/>
    <property type="match status" value="1"/>
</dbReference>
<keyword evidence="2" id="KW-0597">Phosphoprotein</keyword>
<dbReference type="Gene3D" id="1.10.1200.10">
    <property type="entry name" value="ACP-like"/>
    <property type="match status" value="1"/>
</dbReference>
<dbReference type="InterPro" id="IPR020807">
    <property type="entry name" value="PKS_DH"/>
</dbReference>
<feature type="active site" description="Proton acceptor; for dehydratase activity" evidence="6">
    <location>
        <position position="882"/>
    </location>
</feature>
<dbReference type="Pfam" id="PF00109">
    <property type="entry name" value="ketoacyl-synt"/>
    <property type="match status" value="1"/>
</dbReference>
<evidence type="ECO:0000256" key="6">
    <source>
        <dbReference type="PROSITE-ProRule" id="PRU01363"/>
    </source>
</evidence>
<dbReference type="SUPFAM" id="SSF47336">
    <property type="entry name" value="ACP-like"/>
    <property type="match status" value="1"/>
</dbReference>
<dbReference type="PROSITE" id="PS50075">
    <property type="entry name" value="CARRIER"/>
    <property type="match status" value="1"/>
</dbReference>
<evidence type="ECO:0000256" key="2">
    <source>
        <dbReference type="ARBA" id="ARBA00022553"/>
    </source>
</evidence>
<feature type="domain" description="Carrier" evidence="7">
    <location>
        <begin position="2185"/>
        <end position="2262"/>
    </location>
</feature>
<dbReference type="InterPro" id="IPR049900">
    <property type="entry name" value="PKS_mFAS_DH"/>
</dbReference>
<dbReference type="Pfam" id="PF14765">
    <property type="entry name" value="PS-DH"/>
    <property type="match status" value="1"/>
</dbReference>
<evidence type="ECO:0000256" key="4">
    <source>
        <dbReference type="ARBA" id="ARBA00022679"/>
    </source>
</evidence>
<protein>
    <submittedName>
        <fullName evidence="10">Hybrid PKS-NRPS synthetase apdA</fullName>
    </submittedName>
</protein>
<dbReference type="InterPro" id="IPR014043">
    <property type="entry name" value="Acyl_transferase_dom"/>
</dbReference>
<gene>
    <name evidence="10" type="primary">apdA</name>
    <name evidence="10" type="ORF">DIS24_g1760</name>
</gene>
<dbReference type="PANTHER" id="PTHR43775">
    <property type="entry name" value="FATTY ACID SYNTHASE"/>
    <property type="match status" value="1"/>
</dbReference>
<dbReference type="SUPFAM" id="SSF55048">
    <property type="entry name" value="Probable ACP-binding domain of malonyl-CoA ACP transacylase"/>
    <property type="match status" value="1"/>
</dbReference>
<keyword evidence="1" id="KW-0596">Phosphopantetheine</keyword>